<dbReference type="AlphaFoldDB" id="A0AAN9QAZ6"/>
<dbReference type="PANTHER" id="PTHR31948">
    <property type="entry name" value="ZINC-FINGER HOMEODOMAIN PROTEIN 2"/>
    <property type="match status" value="1"/>
</dbReference>
<evidence type="ECO:0000259" key="12">
    <source>
        <dbReference type="PROSITE" id="PS51523"/>
    </source>
</evidence>
<evidence type="ECO:0000256" key="2">
    <source>
        <dbReference type="ARBA" id="ARBA00022723"/>
    </source>
</evidence>
<keyword evidence="5" id="KW-0805">Transcription regulation</keyword>
<feature type="domain" description="Homeobox" evidence="11">
    <location>
        <begin position="109"/>
        <end position="173"/>
    </location>
</feature>
<gene>
    <name evidence="13" type="ORF">VNO77_22412</name>
</gene>
<keyword evidence="6 10" id="KW-0238">DNA-binding</keyword>
<dbReference type="Pfam" id="PF04770">
    <property type="entry name" value="ZF-HD_dimer"/>
    <property type="match status" value="1"/>
</dbReference>
<dbReference type="InterPro" id="IPR006456">
    <property type="entry name" value="ZF_HD_homeobox_Cys/His_dimer"/>
</dbReference>
<dbReference type="InterPro" id="IPR009057">
    <property type="entry name" value="Homeodomain-like_sf"/>
</dbReference>
<keyword evidence="4" id="KW-0862">Zinc</keyword>
<evidence type="ECO:0000256" key="1">
    <source>
        <dbReference type="ARBA" id="ARBA00004123"/>
    </source>
</evidence>
<dbReference type="PROSITE" id="PS50071">
    <property type="entry name" value="HOMEOBOX_2"/>
    <property type="match status" value="1"/>
</dbReference>
<keyword evidence="2" id="KW-0479">Metal-binding</keyword>
<comment type="caution">
    <text evidence="13">The sequence shown here is derived from an EMBL/GenBank/DDBJ whole genome shotgun (WGS) entry which is preliminary data.</text>
</comment>
<dbReference type="PROSITE" id="PS51523">
    <property type="entry name" value="ZF_HD_DIMER"/>
    <property type="match status" value="1"/>
</dbReference>
<dbReference type="GO" id="GO:0003700">
    <property type="term" value="F:DNA-binding transcription factor activity"/>
    <property type="evidence" value="ECO:0007669"/>
    <property type="project" value="TreeGrafter"/>
</dbReference>
<evidence type="ECO:0000256" key="8">
    <source>
        <dbReference type="ARBA" id="ARBA00023163"/>
    </source>
</evidence>
<evidence type="ECO:0000256" key="9">
    <source>
        <dbReference type="ARBA" id="ARBA00023242"/>
    </source>
</evidence>
<name>A0AAN9QAZ6_CANGL</name>
<evidence type="ECO:0000256" key="10">
    <source>
        <dbReference type="PROSITE-ProRule" id="PRU00108"/>
    </source>
</evidence>
<keyword evidence="14" id="KW-1185">Reference proteome</keyword>
<dbReference type="GO" id="GO:0000976">
    <property type="term" value="F:transcription cis-regulatory region binding"/>
    <property type="evidence" value="ECO:0007669"/>
    <property type="project" value="TreeGrafter"/>
</dbReference>
<dbReference type="GO" id="GO:0005634">
    <property type="term" value="C:nucleus"/>
    <property type="evidence" value="ECO:0007669"/>
    <property type="project" value="UniProtKB-SubCell"/>
</dbReference>
<keyword evidence="7 10" id="KW-0371">Homeobox</keyword>
<organism evidence="13 14">
    <name type="scientific">Canavalia gladiata</name>
    <name type="common">Sword bean</name>
    <name type="synonym">Dolichos gladiatus</name>
    <dbReference type="NCBI Taxonomy" id="3824"/>
    <lineage>
        <taxon>Eukaryota</taxon>
        <taxon>Viridiplantae</taxon>
        <taxon>Streptophyta</taxon>
        <taxon>Embryophyta</taxon>
        <taxon>Tracheophyta</taxon>
        <taxon>Spermatophyta</taxon>
        <taxon>Magnoliopsida</taxon>
        <taxon>eudicotyledons</taxon>
        <taxon>Gunneridae</taxon>
        <taxon>Pentapetalae</taxon>
        <taxon>rosids</taxon>
        <taxon>fabids</taxon>
        <taxon>Fabales</taxon>
        <taxon>Fabaceae</taxon>
        <taxon>Papilionoideae</taxon>
        <taxon>50 kb inversion clade</taxon>
        <taxon>NPAAA clade</taxon>
        <taxon>indigoferoid/millettioid clade</taxon>
        <taxon>Phaseoleae</taxon>
        <taxon>Canavalia</taxon>
    </lineage>
</organism>
<dbReference type="GO" id="GO:0008270">
    <property type="term" value="F:zinc ion binding"/>
    <property type="evidence" value="ECO:0007669"/>
    <property type="project" value="UniProtKB-KW"/>
</dbReference>
<reference evidence="13 14" key="1">
    <citation type="submission" date="2024-01" db="EMBL/GenBank/DDBJ databases">
        <title>The genomes of 5 underutilized Papilionoideae crops provide insights into root nodulation and disease resistanc.</title>
        <authorList>
            <person name="Jiang F."/>
        </authorList>
    </citation>
    <scope>NUCLEOTIDE SEQUENCE [LARGE SCALE GENOMIC DNA]</scope>
    <source>
        <strain evidence="13">LVBAO_FW01</strain>
        <tissue evidence="13">Leaves</tissue>
    </source>
</reference>
<dbReference type="SUPFAM" id="SSF46689">
    <property type="entry name" value="Homeodomain-like"/>
    <property type="match status" value="1"/>
</dbReference>
<evidence type="ECO:0000256" key="6">
    <source>
        <dbReference type="ARBA" id="ARBA00023125"/>
    </source>
</evidence>
<dbReference type="PANTHER" id="PTHR31948:SF156">
    <property type="entry name" value="ZF-HD DIMERIZATION-TYPE DOMAIN-CONTAINING PROTEIN"/>
    <property type="match status" value="1"/>
</dbReference>
<accession>A0AAN9QAZ6</accession>
<keyword evidence="8" id="KW-0804">Transcription</keyword>
<dbReference type="Proteomes" id="UP001367508">
    <property type="component" value="Unassembled WGS sequence"/>
</dbReference>
<proteinExistence type="predicted"/>
<dbReference type="Gene3D" id="1.10.10.60">
    <property type="entry name" value="Homeodomain-like"/>
    <property type="match status" value="1"/>
</dbReference>
<dbReference type="NCBIfam" id="TIGR01565">
    <property type="entry name" value="homeo_ZF_HD"/>
    <property type="match status" value="1"/>
</dbReference>
<dbReference type="EMBL" id="JAYMYQ010000005">
    <property type="protein sequence ID" value="KAK7328309.1"/>
    <property type="molecule type" value="Genomic_DNA"/>
</dbReference>
<keyword evidence="9 10" id="KW-0539">Nucleus</keyword>
<dbReference type="NCBIfam" id="TIGR01566">
    <property type="entry name" value="ZF_HD_prot_N"/>
    <property type="match status" value="1"/>
</dbReference>
<comment type="subcellular location">
    <subcellularLocation>
        <location evidence="1 10">Nucleus</location>
    </subcellularLocation>
</comment>
<sequence length="179" mass="20568">MSMNLAASVTVFEQEVVYRECKHNHAASLGRVSFDGCREFLQGSEENNAMLCAACACHRSFHRKYTIYNPIPQTRIMDNNNTNTATPTSSLAGAGGGRVQLRAEAQEMKQKRKKRTLFTPEQRNRMMRFAERLGWKPQKVNKDEIQRFCLDMGISRRMFLVWLSNNRRRAMQIATTSAN</sequence>
<protein>
    <recommendedName>
        <fullName evidence="15">ZF-HD dimerization-type domain-containing protein</fullName>
    </recommendedName>
</protein>
<feature type="DNA-binding region" description="Homeobox" evidence="10">
    <location>
        <begin position="111"/>
        <end position="174"/>
    </location>
</feature>
<evidence type="ECO:0000313" key="13">
    <source>
        <dbReference type="EMBL" id="KAK7328309.1"/>
    </source>
</evidence>
<dbReference type="InterPro" id="IPR001356">
    <property type="entry name" value="HD"/>
</dbReference>
<dbReference type="InterPro" id="IPR006455">
    <property type="entry name" value="Homeodomain_ZF_HD"/>
</dbReference>
<feature type="domain" description="ZF-HD dimerization-type" evidence="12">
    <location>
        <begin position="18"/>
        <end position="65"/>
    </location>
</feature>
<keyword evidence="3" id="KW-0863">Zinc-finger</keyword>
<evidence type="ECO:0000259" key="11">
    <source>
        <dbReference type="PROSITE" id="PS50071"/>
    </source>
</evidence>
<evidence type="ECO:0008006" key="15">
    <source>
        <dbReference type="Google" id="ProtNLM"/>
    </source>
</evidence>
<evidence type="ECO:0000256" key="4">
    <source>
        <dbReference type="ARBA" id="ARBA00022833"/>
    </source>
</evidence>
<evidence type="ECO:0000256" key="5">
    <source>
        <dbReference type="ARBA" id="ARBA00023015"/>
    </source>
</evidence>
<dbReference type="GO" id="GO:0050793">
    <property type="term" value="P:regulation of developmental process"/>
    <property type="evidence" value="ECO:0007669"/>
    <property type="project" value="TreeGrafter"/>
</dbReference>
<evidence type="ECO:0000313" key="14">
    <source>
        <dbReference type="Proteomes" id="UP001367508"/>
    </source>
</evidence>
<evidence type="ECO:0000256" key="7">
    <source>
        <dbReference type="ARBA" id="ARBA00023155"/>
    </source>
</evidence>
<evidence type="ECO:0000256" key="3">
    <source>
        <dbReference type="ARBA" id="ARBA00022771"/>
    </source>
</evidence>